<comment type="caution">
    <text evidence="2">The sequence shown here is derived from an EMBL/GenBank/DDBJ whole genome shotgun (WGS) entry which is preliminary data.</text>
</comment>
<evidence type="ECO:0000313" key="2">
    <source>
        <dbReference type="EMBL" id="KAK9166457.1"/>
    </source>
</evidence>
<feature type="region of interest" description="Disordered" evidence="1">
    <location>
        <begin position="86"/>
        <end position="108"/>
    </location>
</feature>
<sequence length="166" mass="18263">MKELEGNEEDSLIGHEFFNTSDDGGGNVPDDSYEYMKEKDKSSVDGADEEDNDDVIEFYLEQTKEFHEEHNLEDQHKQVEKELEVLDPTTLARGKQKDEGDGKAIGGTEDVGEVIELSHGVEAPNEGDQKCSGIGSTVLHRIFAATTHGEYTSNVAKLTGNERASS</sequence>
<organism evidence="2 3">
    <name type="scientific">Stephania cephalantha</name>
    <dbReference type="NCBI Taxonomy" id="152367"/>
    <lineage>
        <taxon>Eukaryota</taxon>
        <taxon>Viridiplantae</taxon>
        <taxon>Streptophyta</taxon>
        <taxon>Embryophyta</taxon>
        <taxon>Tracheophyta</taxon>
        <taxon>Spermatophyta</taxon>
        <taxon>Magnoliopsida</taxon>
        <taxon>Ranunculales</taxon>
        <taxon>Menispermaceae</taxon>
        <taxon>Menispermoideae</taxon>
        <taxon>Cissampelideae</taxon>
        <taxon>Stephania</taxon>
    </lineage>
</organism>
<feature type="region of interest" description="Disordered" evidence="1">
    <location>
        <begin position="1"/>
        <end position="51"/>
    </location>
</feature>
<dbReference type="EMBL" id="JBBNAG010000001">
    <property type="protein sequence ID" value="KAK9166457.1"/>
    <property type="molecule type" value="Genomic_DNA"/>
</dbReference>
<evidence type="ECO:0000313" key="3">
    <source>
        <dbReference type="Proteomes" id="UP001419268"/>
    </source>
</evidence>
<proteinExistence type="predicted"/>
<feature type="compositionally biased region" description="Basic and acidic residues" evidence="1">
    <location>
        <begin position="34"/>
        <end position="43"/>
    </location>
</feature>
<accession>A0AAP0L9T4</accession>
<evidence type="ECO:0000256" key="1">
    <source>
        <dbReference type="SAM" id="MobiDB-lite"/>
    </source>
</evidence>
<feature type="compositionally biased region" description="Acidic residues" evidence="1">
    <location>
        <begin position="1"/>
        <end position="11"/>
    </location>
</feature>
<keyword evidence="3" id="KW-1185">Reference proteome</keyword>
<dbReference type="AlphaFoldDB" id="A0AAP0L9T4"/>
<dbReference type="Proteomes" id="UP001419268">
    <property type="component" value="Unassembled WGS sequence"/>
</dbReference>
<protein>
    <submittedName>
        <fullName evidence="2">Uncharacterized protein</fullName>
    </submittedName>
</protein>
<name>A0AAP0L9T4_9MAGN</name>
<gene>
    <name evidence="2" type="ORF">Scep_001648</name>
</gene>
<reference evidence="2 3" key="1">
    <citation type="submission" date="2024-01" db="EMBL/GenBank/DDBJ databases">
        <title>Genome assemblies of Stephania.</title>
        <authorList>
            <person name="Yang L."/>
        </authorList>
    </citation>
    <scope>NUCLEOTIDE SEQUENCE [LARGE SCALE GENOMIC DNA]</scope>
    <source>
        <strain evidence="2">JXDWG</strain>
        <tissue evidence="2">Leaf</tissue>
    </source>
</reference>